<reference evidence="2 3" key="1">
    <citation type="submission" date="2024-01" db="EMBL/GenBank/DDBJ databases">
        <title>The complete chloroplast genome sequence of Lithospermum erythrorhizon: insights into the phylogenetic relationship among Boraginaceae species and the maternal lineages of purple gromwells.</title>
        <authorList>
            <person name="Okada T."/>
            <person name="Watanabe K."/>
        </authorList>
    </citation>
    <scope>NUCLEOTIDE SEQUENCE [LARGE SCALE GENOMIC DNA]</scope>
</reference>
<proteinExistence type="predicted"/>
<sequence>MLTKSPEKHNLENKKYKKRKLRKLSEARSSKPKEKLSKEERVAKKAKKAERRARKMNEELRRLQKLKPHRRMRGSPGVITISPKLMEGTQMYLFPLAPPAVEGPSGHHTDGTVQLLQEEIRYLNGAIQTTIARKSVLEARLRSLTRDDDPVENDVDA</sequence>
<evidence type="ECO:0000313" key="2">
    <source>
        <dbReference type="EMBL" id="GAA0164802.1"/>
    </source>
</evidence>
<dbReference type="AlphaFoldDB" id="A0AAV3QRV0"/>
<gene>
    <name evidence="2" type="ORF">LIER_20352</name>
</gene>
<name>A0AAV3QRV0_LITER</name>
<feature type="compositionally biased region" description="Basic and acidic residues" evidence="1">
    <location>
        <begin position="23"/>
        <end position="43"/>
    </location>
</feature>
<dbReference type="EMBL" id="BAABME010005160">
    <property type="protein sequence ID" value="GAA0164802.1"/>
    <property type="molecule type" value="Genomic_DNA"/>
</dbReference>
<protein>
    <submittedName>
        <fullName evidence="2">Uncharacterized protein</fullName>
    </submittedName>
</protein>
<feature type="compositionally biased region" description="Basic residues" evidence="1">
    <location>
        <begin position="63"/>
        <end position="73"/>
    </location>
</feature>
<comment type="caution">
    <text evidence="2">The sequence shown here is derived from an EMBL/GenBank/DDBJ whole genome shotgun (WGS) entry which is preliminary data.</text>
</comment>
<feature type="compositionally biased region" description="Basic and acidic residues" evidence="1">
    <location>
        <begin position="1"/>
        <end position="14"/>
    </location>
</feature>
<keyword evidence="3" id="KW-1185">Reference proteome</keyword>
<feature type="compositionally biased region" description="Basic residues" evidence="1">
    <location>
        <begin position="44"/>
        <end position="54"/>
    </location>
</feature>
<organism evidence="2 3">
    <name type="scientific">Lithospermum erythrorhizon</name>
    <name type="common">Purple gromwell</name>
    <name type="synonym">Lithospermum officinale var. erythrorhizon</name>
    <dbReference type="NCBI Taxonomy" id="34254"/>
    <lineage>
        <taxon>Eukaryota</taxon>
        <taxon>Viridiplantae</taxon>
        <taxon>Streptophyta</taxon>
        <taxon>Embryophyta</taxon>
        <taxon>Tracheophyta</taxon>
        <taxon>Spermatophyta</taxon>
        <taxon>Magnoliopsida</taxon>
        <taxon>eudicotyledons</taxon>
        <taxon>Gunneridae</taxon>
        <taxon>Pentapetalae</taxon>
        <taxon>asterids</taxon>
        <taxon>lamiids</taxon>
        <taxon>Boraginales</taxon>
        <taxon>Boraginaceae</taxon>
        <taxon>Boraginoideae</taxon>
        <taxon>Lithospermeae</taxon>
        <taxon>Lithospermum</taxon>
    </lineage>
</organism>
<evidence type="ECO:0000256" key="1">
    <source>
        <dbReference type="SAM" id="MobiDB-lite"/>
    </source>
</evidence>
<feature type="region of interest" description="Disordered" evidence="1">
    <location>
        <begin position="1"/>
        <end position="79"/>
    </location>
</feature>
<dbReference type="Proteomes" id="UP001454036">
    <property type="component" value="Unassembled WGS sequence"/>
</dbReference>
<evidence type="ECO:0000313" key="3">
    <source>
        <dbReference type="Proteomes" id="UP001454036"/>
    </source>
</evidence>
<accession>A0AAV3QRV0</accession>